<dbReference type="Gramene" id="OE9A004240T1">
    <property type="protein sequence ID" value="OE9A004240C1"/>
    <property type="gene ID" value="OE9A004240"/>
</dbReference>
<evidence type="ECO:0000313" key="2">
    <source>
        <dbReference type="Proteomes" id="UP000594638"/>
    </source>
</evidence>
<dbReference type="Proteomes" id="UP000594638">
    <property type="component" value="Unassembled WGS sequence"/>
</dbReference>
<dbReference type="AlphaFoldDB" id="A0A8S0QMX4"/>
<dbReference type="EMBL" id="CACTIH010001939">
    <property type="protein sequence ID" value="CAA2969385.1"/>
    <property type="molecule type" value="Genomic_DNA"/>
</dbReference>
<evidence type="ECO:0000313" key="1">
    <source>
        <dbReference type="EMBL" id="CAA2969385.1"/>
    </source>
</evidence>
<proteinExistence type="predicted"/>
<sequence>MGDRIDVPNWWWKQKIKKNPRYGKFKDNDNSKIYHMYSRLCGGSCDSIKYELTPKKLSQHGFDLGSNTDMDDPNDKLPINVETTDLSNGPTWGRVNSSMNIFLCQSMQET</sequence>
<comment type="caution">
    <text evidence="1">The sequence shown here is derived from an EMBL/GenBank/DDBJ whole genome shotgun (WGS) entry which is preliminary data.</text>
</comment>
<keyword evidence="2" id="KW-1185">Reference proteome</keyword>
<reference evidence="1 2" key="1">
    <citation type="submission" date="2019-12" db="EMBL/GenBank/DDBJ databases">
        <authorList>
            <person name="Alioto T."/>
            <person name="Alioto T."/>
            <person name="Gomez Garrido J."/>
        </authorList>
    </citation>
    <scope>NUCLEOTIDE SEQUENCE [LARGE SCALE GENOMIC DNA]</scope>
</reference>
<gene>
    <name evidence="1" type="ORF">OLEA9_A004240</name>
</gene>
<organism evidence="1 2">
    <name type="scientific">Olea europaea subsp. europaea</name>
    <dbReference type="NCBI Taxonomy" id="158383"/>
    <lineage>
        <taxon>Eukaryota</taxon>
        <taxon>Viridiplantae</taxon>
        <taxon>Streptophyta</taxon>
        <taxon>Embryophyta</taxon>
        <taxon>Tracheophyta</taxon>
        <taxon>Spermatophyta</taxon>
        <taxon>Magnoliopsida</taxon>
        <taxon>eudicotyledons</taxon>
        <taxon>Gunneridae</taxon>
        <taxon>Pentapetalae</taxon>
        <taxon>asterids</taxon>
        <taxon>lamiids</taxon>
        <taxon>Lamiales</taxon>
        <taxon>Oleaceae</taxon>
        <taxon>Oleeae</taxon>
        <taxon>Olea</taxon>
    </lineage>
</organism>
<accession>A0A8S0QMX4</accession>
<protein>
    <submittedName>
        <fullName evidence="1">Uncharacterized protein</fullName>
    </submittedName>
</protein>
<name>A0A8S0QMX4_OLEEU</name>